<protein>
    <submittedName>
        <fullName evidence="1">Uncharacterized protein</fullName>
    </submittedName>
</protein>
<dbReference type="Proteomes" id="UP000033636">
    <property type="component" value="Unassembled WGS sequence"/>
</dbReference>
<proteinExistence type="predicted"/>
<reference evidence="1" key="1">
    <citation type="submission" date="2024-07" db="EMBL/GenBank/DDBJ databases">
        <title>Metagenome and Metagenome-Assembled Genomes of Archaea from a hot spring from the geothermal field of Los Azufres, Mexico.</title>
        <authorList>
            <person name="Marin-Paredes R."/>
            <person name="Martinez-Romero E."/>
            <person name="Servin-Garciduenas L.E."/>
        </authorList>
    </citation>
    <scope>NUCLEOTIDE SEQUENCE</scope>
</reference>
<organism evidence="1 2">
    <name type="scientific">Thermoproteus sp. AZ2</name>
    <dbReference type="NCBI Taxonomy" id="1609232"/>
    <lineage>
        <taxon>Archaea</taxon>
        <taxon>Thermoproteota</taxon>
        <taxon>Thermoprotei</taxon>
        <taxon>Thermoproteales</taxon>
        <taxon>Thermoproteaceae</taxon>
        <taxon>Thermoproteus</taxon>
    </lineage>
</organism>
<accession>A0ACC6V2I0</accession>
<evidence type="ECO:0000313" key="1">
    <source>
        <dbReference type="EMBL" id="MFB6491279.1"/>
    </source>
</evidence>
<sequence>MGVVDLALQLALIFALVYNNSLVVMGPLAWGGVSPRRALPLMILAESAGALLSPMRPLAFSTPYYAAALAFYLAFTLARIALPISVFLYALRGLNATALAIWFGTAPAAALAGYALGRGLRPSQPLALLILAAVGFMFGANNIAFINDTPWALLPIILGNILGLKFSRWIIKLYAFSFSGALSASASATLIAVLGTAFGVPISFTFATYSTLLGAAMARRLRIIRPSDFLRTLAAITAALLLAYATERLLA</sequence>
<dbReference type="EMBL" id="JZWT02000027">
    <property type="protein sequence ID" value="MFB6491279.1"/>
    <property type="molecule type" value="Genomic_DNA"/>
</dbReference>
<name>A0ACC6V2I0_9CREN</name>
<gene>
    <name evidence="1" type="ORF">TU35_008630</name>
</gene>
<comment type="caution">
    <text evidence="1">The sequence shown here is derived from an EMBL/GenBank/DDBJ whole genome shotgun (WGS) entry which is preliminary data.</text>
</comment>
<evidence type="ECO:0000313" key="2">
    <source>
        <dbReference type="Proteomes" id="UP000033636"/>
    </source>
</evidence>